<dbReference type="eggNOG" id="ENOG5031AAC">
    <property type="taxonomic scope" value="Bacteria"/>
</dbReference>
<evidence type="ECO:0000313" key="2">
    <source>
        <dbReference type="EMBL" id="ABV87190.1"/>
    </source>
</evidence>
<name>A8H3Q3_SHEPA</name>
<evidence type="ECO:0000313" key="3">
    <source>
        <dbReference type="Proteomes" id="UP000002608"/>
    </source>
</evidence>
<dbReference type="RefSeq" id="WP_012155110.1">
    <property type="nucleotide sequence ID" value="NC_009901.1"/>
</dbReference>
<evidence type="ECO:0000256" key="1">
    <source>
        <dbReference type="SAM" id="SignalP"/>
    </source>
</evidence>
<dbReference type="OrthoDB" id="9857159at2"/>
<dbReference type="HOGENOM" id="CLU_2182155_0_0_6"/>
<reference evidence="2 3" key="1">
    <citation type="submission" date="2007-10" db="EMBL/GenBank/DDBJ databases">
        <title>Complete sequence of Shewanella pealeana ATCC 700345.</title>
        <authorList>
            <consortium name="US DOE Joint Genome Institute"/>
            <person name="Copeland A."/>
            <person name="Lucas S."/>
            <person name="Lapidus A."/>
            <person name="Barry K."/>
            <person name="Glavina del Rio T."/>
            <person name="Dalin E."/>
            <person name="Tice H."/>
            <person name="Pitluck S."/>
            <person name="Chertkov O."/>
            <person name="Brettin T."/>
            <person name="Bruce D."/>
            <person name="Detter J.C."/>
            <person name="Han C."/>
            <person name="Schmutz J."/>
            <person name="Larimer F."/>
            <person name="Land M."/>
            <person name="Hauser L."/>
            <person name="Kyrpides N."/>
            <person name="Kim E."/>
            <person name="Zhao J.-S.Z."/>
            <person name="Manno D."/>
            <person name="Hawari J."/>
            <person name="Richardson P."/>
        </authorList>
    </citation>
    <scope>NUCLEOTIDE SEQUENCE [LARGE SCALE GENOMIC DNA]</scope>
    <source>
        <strain evidence="3">ATCC 700345 / ANG-SQ1</strain>
    </source>
</reference>
<proteinExistence type="predicted"/>
<accession>A8H3Q3</accession>
<dbReference type="Proteomes" id="UP000002608">
    <property type="component" value="Chromosome"/>
</dbReference>
<dbReference type="EMBL" id="CP000851">
    <property type="protein sequence ID" value="ABV87190.1"/>
    <property type="molecule type" value="Genomic_DNA"/>
</dbReference>
<dbReference type="STRING" id="398579.Spea_1867"/>
<organism evidence="2 3">
    <name type="scientific">Shewanella pealeana (strain ATCC 700345 / ANG-SQ1)</name>
    <dbReference type="NCBI Taxonomy" id="398579"/>
    <lineage>
        <taxon>Bacteria</taxon>
        <taxon>Pseudomonadati</taxon>
        <taxon>Pseudomonadota</taxon>
        <taxon>Gammaproteobacteria</taxon>
        <taxon>Alteromonadales</taxon>
        <taxon>Shewanellaceae</taxon>
        <taxon>Shewanella</taxon>
    </lineage>
</organism>
<keyword evidence="1" id="KW-0732">Signal</keyword>
<keyword evidence="3" id="KW-1185">Reference proteome</keyword>
<protein>
    <submittedName>
        <fullName evidence="2">Uncharacterized protein</fullName>
    </submittedName>
</protein>
<gene>
    <name evidence="2" type="ordered locus">Spea_1867</name>
</gene>
<dbReference type="KEGG" id="spl:Spea_1867"/>
<sequence length="111" mass="11658">MLKKTNSKIIHTIIAALTLISGLLSSTAASAMTIEGKKVSVSANRSTVYVSAYMAPVLCSNGGVNLTAIGEYAVDIVSLYCLNDAQVDKLIKGLQQARSESAKLKALSKPK</sequence>
<feature type="chain" id="PRO_5002722324" evidence="1">
    <location>
        <begin position="32"/>
        <end position="111"/>
    </location>
</feature>
<feature type="signal peptide" evidence="1">
    <location>
        <begin position="1"/>
        <end position="31"/>
    </location>
</feature>
<dbReference type="AlphaFoldDB" id="A8H3Q3"/>